<dbReference type="RefSeq" id="WP_006879946.1">
    <property type="nucleotide sequence ID" value="NZ_AEVS01000073.1"/>
</dbReference>
<name>E8LVS3_9VIBR</name>
<dbReference type="eggNOG" id="ENOG502ZK31">
    <property type="taxonomic scope" value="Bacteria"/>
</dbReference>
<evidence type="ECO:0000313" key="1">
    <source>
        <dbReference type="EMBL" id="EGA65179.1"/>
    </source>
</evidence>
<reference evidence="1 2" key="1">
    <citation type="journal article" date="2012" name="Int. J. Syst. Evol. Microbiol.">
        <title>Vibrio caribbeanicus sp. nov., isolated from the marine sponge Scleritoderma cyanea.</title>
        <authorList>
            <person name="Hoffmann M."/>
            <person name="Monday S.R."/>
            <person name="Allard M.W."/>
            <person name="Strain E.A."/>
            <person name="Whittaker P."/>
            <person name="Naum M."/>
            <person name="McCarthy P.J."/>
            <person name="Lopez J.V."/>
            <person name="Fischer M."/>
            <person name="Brown E.W."/>
        </authorList>
    </citation>
    <scope>NUCLEOTIDE SEQUENCE [LARGE SCALE GENOMIC DNA]</scope>
    <source>
        <strain evidence="1 2">LMG 20546</strain>
    </source>
</reference>
<sequence length="260" mass="28466">MEQTTTSPDEAVITPPGSVKDKIKAQWAKMIALVSIVAIALGGLNDTLDAIDKVTDIVLSKFTDIPSQSNLEKVYIRASADVLEETFGAPVYMKTSYTGDVIRYYKDNRFIISAIVKEGYIAAYLVFPDQSFTPNTFEHAGGEALLSVPLAAQESVSELKANVSTTITYYIEANPAGTFSNLYASISGYSQFLGPLDPQSKQQLFKLAEELVLDDLSTTTIESVRQKLVPNFFGYSTLSLVTLEQAVLSQSEYRLINKEG</sequence>
<dbReference type="InterPro" id="IPR050010">
    <property type="entry name" value="ETEC_3214_dom"/>
</dbReference>
<dbReference type="AlphaFoldDB" id="E8LVS3"/>
<organism evidence="1 2">
    <name type="scientific">Vibrio brasiliensis LMG 20546</name>
    <dbReference type="NCBI Taxonomy" id="945543"/>
    <lineage>
        <taxon>Bacteria</taxon>
        <taxon>Pseudomonadati</taxon>
        <taxon>Pseudomonadota</taxon>
        <taxon>Gammaproteobacteria</taxon>
        <taxon>Vibrionales</taxon>
        <taxon>Vibrionaceae</taxon>
        <taxon>Vibrio</taxon>
        <taxon>Vibrio oreintalis group</taxon>
    </lineage>
</organism>
<accession>E8LVS3</accession>
<evidence type="ECO:0000313" key="2">
    <source>
        <dbReference type="Proteomes" id="UP000004371"/>
    </source>
</evidence>
<dbReference type="NCBIfam" id="NF043066">
    <property type="entry name" value="ETEC_3214_dom"/>
    <property type="match status" value="1"/>
</dbReference>
<protein>
    <submittedName>
        <fullName evidence="1">Uncharacterized protein</fullName>
    </submittedName>
</protein>
<proteinExistence type="predicted"/>
<dbReference type="EMBL" id="AEVS01000073">
    <property type="protein sequence ID" value="EGA65179.1"/>
    <property type="molecule type" value="Genomic_DNA"/>
</dbReference>
<gene>
    <name evidence="1" type="ORF">VIBR0546_09969</name>
</gene>
<keyword evidence="2" id="KW-1185">Reference proteome</keyword>
<dbReference type="Proteomes" id="UP000004371">
    <property type="component" value="Unassembled WGS sequence"/>
</dbReference>
<comment type="caution">
    <text evidence="1">The sequence shown here is derived from an EMBL/GenBank/DDBJ whole genome shotgun (WGS) entry which is preliminary data.</text>
</comment>
<dbReference type="STRING" id="945543.VIBR0546_09969"/>